<dbReference type="Proteomes" id="UP001497623">
    <property type="component" value="Unassembled WGS sequence"/>
</dbReference>
<proteinExistence type="predicted"/>
<evidence type="ECO:0000313" key="2">
    <source>
        <dbReference type="Proteomes" id="UP001497623"/>
    </source>
</evidence>
<sequence length="243" mass="27663">MAPMLAYERGAPYYDRGPPPMRESLQDYLKVPPREPLQDYFRVQRRDHLQDYLKVPPRDTIQDYVRPTVRQDLADGRRRGVAALDDTYNDAQAVYHVRQRPSASSPTVVYAPNPLRRSRSSVGHMTRPMHLLRGRDCREALSTSPFRRELGYYSREDLEGAPGSWSSSLRRDFASSYRRDPSKGLVASWSASSVPDVLHGGKGGVTVPFRFCPSLSACHIPRASVRISRKNAISSRRKCCKFH</sequence>
<comment type="caution">
    <text evidence="1">The sequence shown here is derived from an EMBL/GenBank/DDBJ whole genome shotgun (WGS) entry which is preliminary data.</text>
</comment>
<accession>A0AAV2R5Q6</accession>
<feature type="non-terminal residue" evidence="1">
    <location>
        <position position="243"/>
    </location>
</feature>
<protein>
    <submittedName>
        <fullName evidence="1">Uncharacterized protein</fullName>
    </submittedName>
</protein>
<name>A0AAV2R5Q6_MEGNR</name>
<reference evidence="1 2" key="1">
    <citation type="submission" date="2024-05" db="EMBL/GenBank/DDBJ databases">
        <authorList>
            <person name="Wallberg A."/>
        </authorList>
    </citation>
    <scope>NUCLEOTIDE SEQUENCE [LARGE SCALE GENOMIC DNA]</scope>
</reference>
<organism evidence="1 2">
    <name type="scientific">Meganyctiphanes norvegica</name>
    <name type="common">Northern krill</name>
    <name type="synonym">Thysanopoda norvegica</name>
    <dbReference type="NCBI Taxonomy" id="48144"/>
    <lineage>
        <taxon>Eukaryota</taxon>
        <taxon>Metazoa</taxon>
        <taxon>Ecdysozoa</taxon>
        <taxon>Arthropoda</taxon>
        <taxon>Crustacea</taxon>
        <taxon>Multicrustacea</taxon>
        <taxon>Malacostraca</taxon>
        <taxon>Eumalacostraca</taxon>
        <taxon>Eucarida</taxon>
        <taxon>Euphausiacea</taxon>
        <taxon>Euphausiidae</taxon>
        <taxon>Meganyctiphanes</taxon>
    </lineage>
</organism>
<dbReference type="AlphaFoldDB" id="A0AAV2R5Q6"/>
<gene>
    <name evidence="1" type="ORF">MNOR_LOCUS20902</name>
</gene>
<dbReference type="EMBL" id="CAXKWB010016432">
    <property type="protein sequence ID" value="CAL4116071.1"/>
    <property type="molecule type" value="Genomic_DNA"/>
</dbReference>
<evidence type="ECO:0000313" key="1">
    <source>
        <dbReference type="EMBL" id="CAL4116071.1"/>
    </source>
</evidence>
<keyword evidence="2" id="KW-1185">Reference proteome</keyword>